<dbReference type="EMBL" id="PKPP01003198">
    <property type="protein sequence ID" value="PWA70692.1"/>
    <property type="molecule type" value="Genomic_DNA"/>
</dbReference>
<feature type="repeat" description="PPR" evidence="3">
    <location>
        <begin position="124"/>
        <end position="158"/>
    </location>
</feature>
<dbReference type="PANTHER" id="PTHR47447">
    <property type="entry name" value="OS03G0856100 PROTEIN"/>
    <property type="match status" value="1"/>
</dbReference>
<evidence type="ECO:0000256" key="1">
    <source>
        <dbReference type="ARBA" id="ARBA00007626"/>
    </source>
</evidence>
<sequence>MDDAMLLYHEMNEKGLKPNYLTCITMLLRLFSAARFGDARKRFDEMRAQGYMLDQSTYHGILMILGSEQRIDLGLSLFRLVGDSELNANISVYNELIVGAIQCEKFDIAWHLFNELSVKGMKPDYRTYTAMIHAFSTIGILDDAKKMFSEMEESDYKPNSNNYNDLLEGHLLKKRYDDVDMLLHKMAERGFHLNVTTWTLLHQFIAAGSLNIIMLKLIGKLDPTGCLFNPIFAHPMDRVVHGSPGG</sequence>
<keyword evidence="2" id="KW-0677">Repeat</keyword>
<dbReference type="Pfam" id="PF13041">
    <property type="entry name" value="PPR_2"/>
    <property type="match status" value="1"/>
</dbReference>
<dbReference type="Gene3D" id="1.25.40.10">
    <property type="entry name" value="Tetratricopeptide repeat domain"/>
    <property type="match status" value="2"/>
</dbReference>
<dbReference type="NCBIfam" id="TIGR00756">
    <property type="entry name" value="PPR"/>
    <property type="match status" value="1"/>
</dbReference>
<dbReference type="STRING" id="35608.A0A2U1NB21"/>
<dbReference type="PROSITE" id="PS51375">
    <property type="entry name" value="PPR"/>
    <property type="match status" value="2"/>
</dbReference>
<name>A0A2U1NB21_ARTAN</name>
<reference evidence="4 5" key="1">
    <citation type="journal article" date="2018" name="Mol. Plant">
        <title>The genome of Artemisia annua provides insight into the evolution of Asteraceae family and artemisinin biosynthesis.</title>
        <authorList>
            <person name="Shen Q."/>
            <person name="Zhang L."/>
            <person name="Liao Z."/>
            <person name="Wang S."/>
            <person name="Yan T."/>
            <person name="Shi P."/>
            <person name="Liu M."/>
            <person name="Fu X."/>
            <person name="Pan Q."/>
            <person name="Wang Y."/>
            <person name="Lv Z."/>
            <person name="Lu X."/>
            <person name="Zhang F."/>
            <person name="Jiang W."/>
            <person name="Ma Y."/>
            <person name="Chen M."/>
            <person name="Hao X."/>
            <person name="Li L."/>
            <person name="Tang Y."/>
            <person name="Lv G."/>
            <person name="Zhou Y."/>
            <person name="Sun X."/>
            <person name="Brodelius P.E."/>
            <person name="Rose J.K.C."/>
            <person name="Tang K."/>
        </authorList>
    </citation>
    <scope>NUCLEOTIDE SEQUENCE [LARGE SCALE GENOMIC DNA]</scope>
    <source>
        <strain evidence="5">cv. Huhao1</strain>
        <tissue evidence="4">Leaf</tissue>
    </source>
</reference>
<dbReference type="PANTHER" id="PTHR47447:SF17">
    <property type="entry name" value="OS12G0638900 PROTEIN"/>
    <property type="match status" value="1"/>
</dbReference>
<evidence type="ECO:0000313" key="5">
    <source>
        <dbReference type="Proteomes" id="UP000245207"/>
    </source>
</evidence>
<dbReference type="OrthoDB" id="185373at2759"/>
<dbReference type="InterPro" id="IPR002885">
    <property type="entry name" value="PPR_rpt"/>
</dbReference>
<evidence type="ECO:0000313" key="4">
    <source>
        <dbReference type="EMBL" id="PWA70692.1"/>
    </source>
</evidence>
<gene>
    <name evidence="4" type="ORF">CTI12_AA287060</name>
</gene>
<accession>A0A2U1NB21</accession>
<feature type="repeat" description="PPR" evidence="3">
    <location>
        <begin position="89"/>
        <end position="123"/>
    </location>
</feature>
<comment type="similarity">
    <text evidence="1">Belongs to the PPR family. P subfamily.</text>
</comment>
<dbReference type="AlphaFoldDB" id="A0A2U1NB21"/>
<dbReference type="Pfam" id="PF01535">
    <property type="entry name" value="PPR"/>
    <property type="match status" value="1"/>
</dbReference>
<organism evidence="4 5">
    <name type="scientific">Artemisia annua</name>
    <name type="common">Sweet wormwood</name>
    <dbReference type="NCBI Taxonomy" id="35608"/>
    <lineage>
        <taxon>Eukaryota</taxon>
        <taxon>Viridiplantae</taxon>
        <taxon>Streptophyta</taxon>
        <taxon>Embryophyta</taxon>
        <taxon>Tracheophyta</taxon>
        <taxon>Spermatophyta</taxon>
        <taxon>Magnoliopsida</taxon>
        <taxon>eudicotyledons</taxon>
        <taxon>Gunneridae</taxon>
        <taxon>Pentapetalae</taxon>
        <taxon>asterids</taxon>
        <taxon>campanulids</taxon>
        <taxon>Asterales</taxon>
        <taxon>Asteraceae</taxon>
        <taxon>Asteroideae</taxon>
        <taxon>Anthemideae</taxon>
        <taxon>Artemisiinae</taxon>
        <taxon>Artemisia</taxon>
    </lineage>
</organism>
<protein>
    <submittedName>
        <fullName evidence="4">Tetratricopeptide repeat (TPR)-like superfamily protein</fullName>
    </submittedName>
</protein>
<evidence type="ECO:0000256" key="3">
    <source>
        <dbReference type="PROSITE-ProRule" id="PRU00708"/>
    </source>
</evidence>
<dbReference type="InterPro" id="IPR011990">
    <property type="entry name" value="TPR-like_helical_dom_sf"/>
</dbReference>
<proteinExistence type="inferred from homology"/>
<comment type="caution">
    <text evidence="4">The sequence shown here is derived from an EMBL/GenBank/DDBJ whole genome shotgun (WGS) entry which is preliminary data.</text>
</comment>
<dbReference type="Proteomes" id="UP000245207">
    <property type="component" value="Unassembled WGS sequence"/>
</dbReference>
<keyword evidence="5" id="KW-1185">Reference proteome</keyword>
<evidence type="ECO:0000256" key="2">
    <source>
        <dbReference type="ARBA" id="ARBA00022737"/>
    </source>
</evidence>